<evidence type="ECO:0000256" key="3">
    <source>
        <dbReference type="ARBA" id="ARBA00022692"/>
    </source>
</evidence>
<comment type="caution">
    <text evidence="13">The sequence shown here is derived from an EMBL/GenBank/DDBJ whole genome shotgun (WGS) entry which is preliminary data.</text>
</comment>
<evidence type="ECO:0000259" key="12">
    <source>
        <dbReference type="PROSITE" id="PS50885"/>
    </source>
</evidence>
<dbReference type="RefSeq" id="WP_110841545.1">
    <property type="nucleotide sequence ID" value="NZ_QJVJ01000008.1"/>
</dbReference>
<feature type="coiled-coil region" evidence="9">
    <location>
        <begin position="548"/>
        <end position="578"/>
    </location>
</feature>
<evidence type="ECO:0000256" key="2">
    <source>
        <dbReference type="ARBA" id="ARBA00022475"/>
    </source>
</evidence>
<dbReference type="OrthoDB" id="9810264at2"/>
<dbReference type="PANTHER" id="PTHR32089">
    <property type="entry name" value="METHYL-ACCEPTING CHEMOTAXIS PROTEIN MCPB"/>
    <property type="match status" value="1"/>
</dbReference>
<dbReference type="Gene3D" id="3.30.450.20">
    <property type="entry name" value="PAS domain"/>
    <property type="match status" value="1"/>
</dbReference>
<feature type="domain" description="HAMP" evidence="12">
    <location>
        <begin position="226"/>
        <end position="279"/>
    </location>
</feature>
<evidence type="ECO:0000256" key="4">
    <source>
        <dbReference type="ARBA" id="ARBA00022989"/>
    </source>
</evidence>
<evidence type="ECO:0000256" key="10">
    <source>
        <dbReference type="SAM" id="Phobius"/>
    </source>
</evidence>
<evidence type="ECO:0000256" key="6">
    <source>
        <dbReference type="ARBA" id="ARBA00023224"/>
    </source>
</evidence>
<dbReference type="CDD" id="cd06225">
    <property type="entry name" value="HAMP"/>
    <property type="match status" value="1"/>
</dbReference>
<dbReference type="Gene3D" id="1.10.287.950">
    <property type="entry name" value="Methyl-accepting chemotaxis protein"/>
    <property type="match status" value="1"/>
</dbReference>
<keyword evidence="4 10" id="KW-1133">Transmembrane helix</keyword>
<accession>A0A2V5KPB9</accession>
<dbReference type="GO" id="GO:0006935">
    <property type="term" value="P:chemotaxis"/>
    <property type="evidence" value="ECO:0007669"/>
    <property type="project" value="InterPro"/>
</dbReference>
<name>A0A2V5KPB9_9BACL</name>
<dbReference type="InterPro" id="IPR003660">
    <property type="entry name" value="HAMP_dom"/>
</dbReference>
<dbReference type="InterPro" id="IPR004090">
    <property type="entry name" value="Chemotax_Me-accpt_rcpt"/>
</dbReference>
<dbReference type="GO" id="GO:0005886">
    <property type="term" value="C:plasma membrane"/>
    <property type="evidence" value="ECO:0007669"/>
    <property type="project" value="UniProtKB-SubCell"/>
</dbReference>
<evidence type="ECO:0000256" key="8">
    <source>
        <dbReference type="PROSITE-ProRule" id="PRU00284"/>
    </source>
</evidence>
<dbReference type="InterPro" id="IPR004089">
    <property type="entry name" value="MCPsignal_dom"/>
</dbReference>
<dbReference type="PRINTS" id="PR00260">
    <property type="entry name" value="CHEMTRNSDUCR"/>
</dbReference>
<feature type="domain" description="Methyl-accepting transducer" evidence="11">
    <location>
        <begin position="298"/>
        <end position="534"/>
    </location>
</feature>
<keyword evidence="5 10" id="KW-0472">Membrane</keyword>
<dbReference type="SMART" id="SM00304">
    <property type="entry name" value="HAMP"/>
    <property type="match status" value="1"/>
</dbReference>
<dbReference type="Pfam" id="PF00015">
    <property type="entry name" value="MCPsignal"/>
    <property type="match status" value="1"/>
</dbReference>
<evidence type="ECO:0000256" key="7">
    <source>
        <dbReference type="ARBA" id="ARBA00029447"/>
    </source>
</evidence>
<reference evidence="13 14" key="1">
    <citation type="submission" date="2018-05" db="EMBL/GenBank/DDBJ databases">
        <title>Paenibacillus flagellatus sp. nov., isolated from selenium mineral soil.</title>
        <authorList>
            <person name="Dai X."/>
        </authorList>
    </citation>
    <scope>NUCLEOTIDE SEQUENCE [LARGE SCALE GENOMIC DNA]</scope>
    <source>
        <strain evidence="13 14">DXL2</strain>
    </source>
</reference>
<feature type="transmembrane region" description="Helical" evidence="10">
    <location>
        <begin position="202"/>
        <end position="225"/>
    </location>
</feature>
<dbReference type="Pfam" id="PF00672">
    <property type="entry name" value="HAMP"/>
    <property type="match status" value="1"/>
</dbReference>
<evidence type="ECO:0000256" key="5">
    <source>
        <dbReference type="ARBA" id="ARBA00023136"/>
    </source>
</evidence>
<dbReference type="CDD" id="cd11386">
    <property type="entry name" value="MCP_signal"/>
    <property type="match status" value="1"/>
</dbReference>
<evidence type="ECO:0000256" key="9">
    <source>
        <dbReference type="SAM" id="Coils"/>
    </source>
</evidence>
<protein>
    <submittedName>
        <fullName evidence="13">Chemotaxis protein</fullName>
    </submittedName>
</protein>
<dbReference type="GO" id="GO:0007165">
    <property type="term" value="P:signal transduction"/>
    <property type="evidence" value="ECO:0007669"/>
    <property type="project" value="UniProtKB-KW"/>
</dbReference>
<gene>
    <name evidence="13" type="ORF">DLM86_18530</name>
</gene>
<keyword evidence="9" id="KW-0175">Coiled coil</keyword>
<keyword evidence="3 10" id="KW-0812">Transmembrane</keyword>
<evidence type="ECO:0000256" key="1">
    <source>
        <dbReference type="ARBA" id="ARBA00004651"/>
    </source>
</evidence>
<evidence type="ECO:0000313" key="14">
    <source>
        <dbReference type="Proteomes" id="UP000247476"/>
    </source>
</evidence>
<dbReference type="SMART" id="SM01049">
    <property type="entry name" value="Cache_2"/>
    <property type="match status" value="1"/>
</dbReference>
<keyword evidence="2" id="KW-1003">Cell membrane</keyword>
<sequence>MNPNVQRPRFKIRHKLIAVLLLLLALPTLVVGLVSYNVSKSETDKLIESKLQSNVRLAVEMVGLMDASVQSGAMTAEAAQEKVKSMLIGEKGQDGKRPINPNIDIGPNGYFFIMDAKGTLLGHPLLEGQNIWDKRTSDGYLYIQDMIAKAQAGGGNTYYLWPLPNSDKEAMKITYAELDPKWNWVIAAGSYMMDYNAGQKHILSVLTLTLAGCLAVGAVVSWLFAQHISKPIARVAARTRRIAEGDLSADALDVRNRDEIGQLAADFTIMNDHLQSLVVHVQAGAEHVLASSQELSSSIDETTKASRDIAASVQHIATGMETQSVSTRESSRAMEEMAVGISRIAATSSSAFDASVHTSEAAEEGYRFMQKSVEQMNRVSSTVAELADVIQKLDRRSKEIGEIVQVMTGIASQTSLLALNASIEAARAGEQGRGFMIVAGEVKKLAVQSESSAQEVIALVDAIQADIGYAVRSMTKGENEVREGVALSRETGESFKRILDATRSVVEHIQEASSSAEQMSASSEQVAASLQEMARITETGASGTQTILASSEEQLATMEQLAVQADQLSRLAERLQDAVAKFRT</sequence>
<proteinExistence type="inferred from homology"/>
<dbReference type="SMART" id="SM00283">
    <property type="entry name" value="MA"/>
    <property type="match status" value="1"/>
</dbReference>
<dbReference type="AlphaFoldDB" id="A0A2V5KPB9"/>
<dbReference type="PANTHER" id="PTHR32089:SF114">
    <property type="entry name" value="METHYL-ACCEPTING CHEMOTAXIS PROTEIN MCPB"/>
    <property type="match status" value="1"/>
</dbReference>
<dbReference type="PROSITE" id="PS50885">
    <property type="entry name" value="HAMP"/>
    <property type="match status" value="1"/>
</dbReference>
<dbReference type="CDD" id="cd12912">
    <property type="entry name" value="PDC2_MCP_like"/>
    <property type="match status" value="1"/>
</dbReference>
<dbReference type="Proteomes" id="UP000247476">
    <property type="component" value="Unassembled WGS sequence"/>
</dbReference>
<evidence type="ECO:0000313" key="13">
    <source>
        <dbReference type="EMBL" id="PYI52997.1"/>
    </source>
</evidence>
<dbReference type="EMBL" id="QJVJ01000008">
    <property type="protein sequence ID" value="PYI52997.1"/>
    <property type="molecule type" value="Genomic_DNA"/>
</dbReference>
<dbReference type="GO" id="GO:0004888">
    <property type="term" value="F:transmembrane signaling receptor activity"/>
    <property type="evidence" value="ECO:0007669"/>
    <property type="project" value="InterPro"/>
</dbReference>
<dbReference type="InterPro" id="IPR033480">
    <property type="entry name" value="sCache_2"/>
</dbReference>
<keyword evidence="6 8" id="KW-0807">Transducer</keyword>
<evidence type="ECO:0000259" key="11">
    <source>
        <dbReference type="PROSITE" id="PS50111"/>
    </source>
</evidence>
<comment type="similarity">
    <text evidence="7">Belongs to the methyl-accepting chemotaxis (MCP) protein family.</text>
</comment>
<comment type="subcellular location">
    <subcellularLocation>
        <location evidence="1">Cell membrane</location>
        <topology evidence="1">Multi-pass membrane protein</topology>
    </subcellularLocation>
</comment>
<dbReference type="SUPFAM" id="SSF58104">
    <property type="entry name" value="Methyl-accepting chemotaxis protein (MCP) signaling domain"/>
    <property type="match status" value="1"/>
</dbReference>
<keyword evidence="14" id="KW-1185">Reference proteome</keyword>
<dbReference type="Pfam" id="PF17200">
    <property type="entry name" value="sCache_2"/>
    <property type="match status" value="1"/>
</dbReference>
<organism evidence="13 14">
    <name type="scientific">Paenibacillus flagellatus</name>
    <dbReference type="NCBI Taxonomy" id="2211139"/>
    <lineage>
        <taxon>Bacteria</taxon>
        <taxon>Bacillati</taxon>
        <taxon>Bacillota</taxon>
        <taxon>Bacilli</taxon>
        <taxon>Bacillales</taxon>
        <taxon>Paenibacillaceae</taxon>
        <taxon>Paenibacillus</taxon>
    </lineage>
</organism>
<dbReference type="PROSITE" id="PS50111">
    <property type="entry name" value="CHEMOTAXIS_TRANSDUC_2"/>
    <property type="match status" value="1"/>
</dbReference>